<dbReference type="SMART" id="SM00129">
    <property type="entry name" value="KISc"/>
    <property type="match status" value="1"/>
</dbReference>
<evidence type="ECO:0000256" key="8">
    <source>
        <dbReference type="SAM" id="Coils"/>
    </source>
</evidence>
<keyword evidence="2" id="KW-0493">Microtubule</keyword>
<evidence type="ECO:0000256" key="3">
    <source>
        <dbReference type="ARBA" id="ARBA00022741"/>
    </source>
</evidence>
<dbReference type="SUPFAM" id="SSF52540">
    <property type="entry name" value="P-loop containing nucleoside triphosphate hydrolases"/>
    <property type="match status" value="1"/>
</dbReference>
<dbReference type="Gene3D" id="2.60.120.430">
    <property type="entry name" value="Galactose-binding lectin"/>
    <property type="match status" value="1"/>
</dbReference>
<dbReference type="InterPro" id="IPR021720">
    <property type="entry name" value="Malectin_dom"/>
</dbReference>
<dbReference type="InterPro" id="IPR027417">
    <property type="entry name" value="P-loop_NTPase"/>
</dbReference>
<dbReference type="PROSITE" id="PS50067">
    <property type="entry name" value="KINESIN_MOTOR_2"/>
    <property type="match status" value="1"/>
</dbReference>
<reference evidence="11" key="1">
    <citation type="submission" date="2020-01" db="EMBL/GenBank/DDBJ databases">
        <title>Genome sequence of Kobresia littledalei, the first chromosome-level genome in the family Cyperaceae.</title>
        <authorList>
            <person name="Qu G."/>
        </authorList>
    </citation>
    <scope>NUCLEOTIDE SEQUENCE</scope>
    <source>
        <strain evidence="11">C.B.Clarke</strain>
        <tissue evidence="11">Leaf</tissue>
    </source>
</reference>
<dbReference type="InterPro" id="IPR036961">
    <property type="entry name" value="Kinesin_motor_dom_sf"/>
</dbReference>
<evidence type="ECO:0000256" key="4">
    <source>
        <dbReference type="ARBA" id="ARBA00022840"/>
    </source>
</evidence>
<feature type="binding site" evidence="7">
    <location>
        <begin position="494"/>
        <end position="501"/>
    </location>
    <ligand>
        <name>ATP</name>
        <dbReference type="ChEBI" id="CHEBI:30616"/>
    </ligand>
</feature>
<evidence type="ECO:0000256" key="6">
    <source>
        <dbReference type="ARBA" id="ARBA00023175"/>
    </source>
</evidence>
<evidence type="ECO:0000259" key="10">
    <source>
        <dbReference type="PROSITE" id="PS50067"/>
    </source>
</evidence>
<organism evidence="11 12">
    <name type="scientific">Carex littledalei</name>
    <dbReference type="NCBI Taxonomy" id="544730"/>
    <lineage>
        <taxon>Eukaryota</taxon>
        <taxon>Viridiplantae</taxon>
        <taxon>Streptophyta</taxon>
        <taxon>Embryophyta</taxon>
        <taxon>Tracheophyta</taxon>
        <taxon>Spermatophyta</taxon>
        <taxon>Magnoliopsida</taxon>
        <taxon>Liliopsida</taxon>
        <taxon>Poales</taxon>
        <taxon>Cyperaceae</taxon>
        <taxon>Cyperoideae</taxon>
        <taxon>Cariceae</taxon>
        <taxon>Carex</taxon>
        <taxon>Carex subgen. Euthyceras</taxon>
    </lineage>
</organism>
<comment type="similarity">
    <text evidence="1">Belongs to the TRAFAC class myosin-kinesin ATPase superfamily. Kinesin family. KIN-14 subfamily.</text>
</comment>
<dbReference type="Gene3D" id="3.40.850.10">
    <property type="entry name" value="Kinesin motor domain"/>
    <property type="match status" value="1"/>
</dbReference>
<comment type="caution">
    <text evidence="11">The sequence shown here is derived from an EMBL/GenBank/DDBJ whole genome shotgun (WGS) entry which is preliminary data.</text>
</comment>
<evidence type="ECO:0000256" key="7">
    <source>
        <dbReference type="PROSITE-ProRule" id="PRU00283"/>
    </source>
</evidence>
<dbReference type="PANTHER" id="PTHR47972:SF35">
    <property type="entry name" value="KINESIN-LIKE PROTEIN KIN-14Q"/>
    <property type="match status" value="1"/>
</dbReference>
<dbReference type="EMBL" id="SWLB01000024">
    <property type="protein sequence ID" value="KAF3323096.1"/>
    <property type="molecule type" value="Genomic_DNA"/>
</dbReference>
<feature type="region of interest" description="Disordered" evidence="9">
    <location>
        <begin position="48"/>
        <end position="72"/>
    </location>
</feature>
<proteinExistence type="inferred from homology"/>
<feature type="coiled-coil region" evidence="8">
    <location>
        <begin position="766"/>
        <end position="814"/>
    </location>
</feature>
<dbReference type="OrthoDB" id="3176171at2759"/>
<sequence>MEKSGGSSPAKEIKKSVRITDKCEYIPQYCDSPVKEIKKSVELIEISDSDPSSSNSLSSPNQIQETPDYIRRSNERNIITPIELFSDEISPENSATVLTVNSGEQEKDGFYDGGDVVRACIDAGIESLYCSARVGDFSYRFDQLEEGDYEVDLHFAEIMFTEGPPGMRVFDVFIQEKKVVSGLDVYGKVGGNKPFVLQNLRAYVKGKEGLSIRFEGLVGKPIVCGITVQRTCRSSSGIKDEVVPILGEDNCVGCQKIKKEYEMALREQEKIIKIMDNLKDDNEAKSKKCHEALTSLHELKMELMRKSMHVGSLAFAVEGQVKEKSHWFQCLDGMSEKLEMLKLERNELLKDAKEYKKCLETDFLQLSTALTRTVDHCLKIEKEHEDVKRKFLQETKERKDLYNSLIELKGNIRVFCRCRPMNAQEVEAGDTMVVDFESAKDGEIVVKGQVSSKKVFKFDSVFAPEESQEQVFEKTAPLATSVLDGYNVCIFAYGQTGTGKTFTMEGTQDERGVNYRTVEELFRIIREREGLYHYELTVSVLEVYNEQIRDLLRSGQLPPSGAASKRLEIKQQSGVHHVPGLVEAPVSNLGEAWGVLQAGSKARVVGSTNANEHSSRSHCMHCVMVRGENLVSGERTMSKLWLIDLAGSERVAKTDAQGERLKEAQNINKSLSALGDVISALATKSPHIPFRNSKLTHLLQDSLSGDSKTLMFVQISPNENDAGETLCSLNFASRVRGIELGPAKKQVDVSELSRYKFMVGKAKQDNKNKDEHIKCMEETLQSLEMKNRSKDVLNRNLQDKIKELESQLVVERKLARQHVDTRIAENNLQQHTLHQIIDEPNKEQEEEQNSSPVIERVRHRLSMKPLTEIDTRLLNITTPTTTTKQNDAIFRELLFLKEKENKPEPRPAVKRLSLCPSAKRVPLNKPQFRRNSLATIPAVNVLAQRRPSLIPSSSNMCAGGGSNKKVSSILRRSLQKKVIIRPPIWQQVGKKGVSGLTGGGVERPRMSIGCARRVLTNNGNGGGGPSRVTTGRQVQLQRRDVEKGWNQRFGLKKL</sequence>
<dbReference type="GO" id="GO:0007018">
    <property type="term" value="P:microtubule-based movement"/>
    <property type="evidence" value="ECO:0007669"/>
    <property type="project" value="InterPro"/>
</dbReference>
<keyword evidence="6 7" id="KW-0505">Motor protein</keyword>
<evidence type="ECO:0000256" key="1">
    <source>
        <dbReference type="ARBA" id="ARBA00010899"/>
    </source>
</evidence>
<feature type="coiled-coil region" evidence="8">
    <location>
        <begin position="331"/>
        <end position="358"/>
    </location>
</feature>
<evidence type="ECO:0000256" key="5">
    <source>
        <dbReference type="ARBA" id="ARBA00023054"/>
    </source>
</evidence>
<accession>A0A833V2C3</accession>
<feature type="domain" description="Kinesin motor" evidence="10">
    <location>
        <begin position="411"/>
        <end position="738"/>
    </location>
</feature>
<keyword evidence="5 8" id="KW-0175">Coiled coil</keyword>
<keyword evidence="3 7" id="KW-0547">Nucleotide-binding</keyword>
<dbReference type="Pfam" id="PF00225">
    <property type="entry name" value="Kinesin"/>
    <property type="match status" value="1"/>
</dbReference>
<gene>
    <name evidence="11" type="ORF">FCM35_KLT13085</name>
</gene>
<keyword evidence="4 7" id="KW-0067">ATP-binding</keyword>
<dbReference type="InterPro" id="IPR001752">
    <property type="entry name" value="Kinesin_motor_dom"/>
</dbReference>
<dbReference type="CDD" id="cd01366">
    <property type="entry name" value="KISc_C_terminal"/>
    <property type="match status" value="1"/>
</dbReference>
<dbReference type="GO" id="GO:0003777">
    <property type="term" value="F:microtubule motor activity"/>
    <property type="evidence" value="ECO:0007669"/>
    <property type="project" value="InterPro"/>
</dbReference>
<dbReference type="Proteomes" id="UP000623129">
    <property type="component" value="Unassembled WGS sequence"/>
</dbReference>
<dbReference type="GO" id="GO:0005524">
    <property type="term" value="F:ATP binding"/>
    <property type="evidence" value="ECO:0007669"/>
    <property type="project" value="UniProtKB-UniRule"/>
</dbReference>
<dbReference type="InterPro" id="IPR019821">
    <property type="entry name" value="Kinesin_motor_CS"/>
</dbReference>
<dbReference type="PANTHER" id="PTHR47972">
    <property type="entry name" value="KINESIN-LIKE PROTEIN KLP-3"/>
    <property type="match status" value="1"/>
</dbReference>
<evidence type="ECO:0000256" key="2">
    <source>
        <dbReference type="ARBA" id="ARBA00022701"/>
    </source>
</evidence>
<dbReference type="PROSITE" id="PS00411">
    <property type="entry name" value="KINESIN_MOTOR_1"/>
    <property type="match status" value="1"/>
</dbReference>
<keyword evidence="12" id="KW-1185">Reference proteome</keyword>
<dbReference type="AlphaFoldDB" id="A0A833V2C3"/>
<evidence type="ECO:0000256" key="9">
    <source>
        <dbReference type="SAM" id="MobiDB-lite"/>
    </source>
</evidence>
<dbReference type="InterPro" id="IPR027640">
    <property type="entry name" value="Kinesin-like_fam"/>
</dbReference>
<evidence type="ECO:0000313" key="11">
    <source>
        <dbReference type="EMBL" id="KAF3323096.1"/>
    </source>
</evidence>
<protein>
    <submittedName>
        <fullName evidence="11">Kinesin-like protein KIFC3</fullName>
    </submittedName>
</protein>
<dbReference type="Pfam" id="PF11721">
    <property type="entry name" value="Malectin"/>
    <property type="match status" value="1"/>
</dbReference>
<name>A0A833V2C3_9POAL</name>
<dbReference type="PRINTS" id="PR00380">
    <property type="entry name" value="KINESINHEAVY"/>
</dbReference>
<dbReference type="FunFam" id="3.40.850.10:FF:000057">
    <property type="entry name" value="kinesin-like protein KIN-14R"/>
    <property type="match status" value="1"/>
</dbReference>
<dbReference type="GO" id="GO:0008017">
    <property type="term" value="F:microtubule binding"/>
    <property type="evidence" value="ECO:0007669"/>
    <property type="project" value="InterPro"/>
</dbReference>
<feature type="compositionally biased region" description="Low complexity" evidence="9">
    <location>
        <begin position="48"/>
        <end position="61"/>
    </location>
</feature>
<evidence type="ECO:0000313" key="12">
    <source>
        <dbReference type="Proteomes" id="UP000623129"/>
    </source>
</evidence>
<dbReference type="GO" id="GO:0005874">
    <property type="term" value="C:microtubule"/>
    <property type="evidence" value="ECO:0007669"/>
    <property type="project" value="UniProtKB-KW"/>
</dbReference>